<proteinExistence type="predicted"/>
<sequence length="151" mass="16240">MLFSHWTHVASLDAWSASASTCRSTAAGRRQKADMLHSRRVRSSEALTTPEPPCQSTSTLQIQPSWPCSVPMHSSSSRSQLRSARSAEPVTARFDSQSTDTHVTDAACPSGDTSGSSSLPVRLGSRPRAAPPRYSAPQCGPTAAASRWWTR</sequence>
<reference evidence="2" key="1">
    <citation type="submission" date="2023-10" db="EMBL/GenBank/DDBJ databases">
        <authorList>
            <person name="Chen Y."/>
            <person name="Shah S."/>
            <person name="Dougan E. K."/>
            <person name="Thang M."/>
            <person name="Chan C."/>
        </authorList>
    </citation>
    <scope>NUCLEOTIDE SEQUENCE [LARGE SCALE GENOMIC DNA]</scope>
</reference>
<feature type="compositionally biased region" description="Low complexity" evidence="1">
    <location>
        <begin position="74"/>
        <end position="86"/>
    </location>
</feature>
<feature type="compositionally biased region" description="Polar residues" evidence="1">
    <location>
        <begin position="54"/>
        <end position="66"/>
    </location>
</feature>
<dbReference type="EMBL" id="CAUYUJ010014638">
    <property type="protein sequence ID" value="CAK0844163.1"/>
    <property type="molecule type" value="Genomic_DNA"/>
</dbReference>
<dbReference type="Proteomes" id="UP001189429">
    <property type="component" value="Unassembled WGS sequence"/>
</dbReference>
<evidence type="ECO:0000256" key="1">
    <source>
        <dbReference type="SAM" id="MobiDB-lite"/>
    </source>
</evidence>
<gene>
    <name evidence="2" type="ORF">PCOR1329_LOCUS38323</name>
</gene>
<comment type="caution">
    <text evidence="2">The sequence shown here is derived from an EMBL/GenBank/DDBJ whole genome shotgun (WGS) entry which is preliminary data.</text>
</comment>
<protein>
    <submittedName>
        <fullName evidence="2">Uncharacterized protein</fullName>
    </submittedName>
</protein>
<evidence type="ECO:0000313" key="3">
    <source>
        <dbReference type="Proteomes" id="UP001189429"/>
    </source>
</evidence>
<keyword evidence="3" id="KW-1185">Reference proteome</keyword>
<evidence type="ECO:0000313" key="2">
    <source>
        <dbReference type="EMBL" id="CAK0844163.1"/>
    </source>
</evidence>
<name>A0ABN9TEF0_9DINO</name>
<feature type="compositionally biased region" description="Low complexity" evidence="1">
    <location>
        <begin position="126"/>
        <end position="137"/>
    </location>
</feature>
<feature type="region of interest" description="Disordered" evidence="1">
    <location>
        <begin position="26"/>
        <end position="151"/>
    </location>
</feature>
<organism evidence="2 3">
    <name type="scientific">Prorocentrum cordatum</name>
    <dbReference type="NCBI Taxonomy" id="2364126"/>
    <lineage>
        <taxon>Eukaryota</taxon>
        <taxon>Sar</taxon>
        <taxon>Alveolata</taxon>
        <taxon>Dinophyceae</taxon>
        <taxon>Prorocentrales</taxon>
        <taxon>Prorocentraceae</taxon>
        <taxon>Prorocentrum</taxon>
    </lineage>
</organism>
<accession>A0ABN9TEF0</accession>